<keyword evidence="2" id="KW-1185">Reference proteome</keyword>
<gene>
    <name evidence="1" type="ORF">MRB53_016998</name>
</gene>
<reference evidence="1 2" key="1">
    <citation type="journal article" date="2022" name="Hortic Res">
        <title>A haplotype resolved chromosomal level avocado genome allows analysis of novel avocado genes.</title>
        <authorList>
            <person name="Nath O."/>
            <person name="Fletcher S.J."/>
            <person name="Hayward A."/>
            <person name="Shaw L.M."/>
            <person name="Masouleh A.K."/>
            <person name="Furtado A."/>
            <person name="Henry R.J."/>
            <person name="Mitter N."/>
        </authorList>
    </citation>
    <scope>NUCLEOTIDE SEQUENCE [LARGE SCALE GENOMIC DNA]</scope>
    <source>
        <strain evidence="2">cv. Hass</strain>
    </source>
</reference>
<dbReference type="Proteomes" id="UP001234297">
    <property type="component" value="Chromosome 5"/>
</dbReference>
<sequence>MQGGAAMRGSGDSVSSSPATVQSAATCYSFLWCSFFSQKRTQPPPPISNRSETSPSVSGDKSLDPLFLAATQQRDKIVPPFPATHSGGGDYVSIDVVSRRGVFGKTRSDLQTQIL</sequence>
<accession>A0ACC2M4Q8</accession>
<name>A0ACC2M4Q8_PERAE</name>
<organism evidence="1 2">
    <name type="scientific">Persea americana</name>
    <name type="common">Avocado</name>
    <dbReference type="NCBI Taxonomy" id="3435"/>
    <lineage>
        <taxon>Eukaryota</taxon>
        <taxon>Viridiplantae</taxon>
        <taxon>Streptophyta</taxon>
        <taxon>Embryophyta</taxon>
        <taxon>Tracheophyta</taxon>
        <taxon>Spermatophyta</taxon>
        <taxon>Magnoliopsida</taxon>
        <taxon>Magnoliidae</taxon>
        <taxon>Laurales</taxon>
        <taxon>Lauraceae</taxon>
        <taxon>Persea</taxon>
    </lineage>
</organism>
<evidence type="ECO:0000313" key="2">
    <source>
        <dbReference type="Proteomes" id="UP001234297"/>
    </source>
</evidence>
<evidence type="ECO:0000313" key="1">
    <source>
        <dbReference type="EMBL" id="KAJ8640304.1"/>
    </source>
</evidence>
<proteinExistence type="predicted"/>
<comment type="caution">
    <text evidence="1">The sequence shown here is derived from an EMBL/GenBank/DDBJ whole genome shotgun (WGS) entry which is preliminary data.</text>
</comment>
<protein>
    <submittedName>
        <fullName evidence="1">Uncharacterized protein</fullName>
    </submittedName>
</protein>
<dbReference type="EMBL" id="CM056813">
    <property type="protein sequence ID" value="KAJ8640304.1"/>
    <property type="molecule type" value="Genomic_DNA"/>
</dbReference>